<keyword evidence="2" id="KW-1185">Reference proteome</keyword>
<protein>
    <submittedName>
        <fullName evidence="1">Putative ABC transporter ATP-binding protein</fullName>
    </submittedName>
</protein>
<gene>
    <name evidence="1" type="ORF">LAUMK142_01855</name>
</gene>
<keyword evidence="1" id="KW-0547">Nucleotide-binding</keyword>
<dbReference type="SUPFAM" id="SSF52540">
    <property type="entry name" value="P-loop containing nucleoside triphosphate hydrolases"/>
    <property type="match status" value="1"/>
</dbReference>
<keyword evidence="1" id="KW-0067">ATP-binding</keyword>
<dbReference type="InterPro" id="IPR027417">
    <property type="entry name" value="P-loop_NTPase"/>
</dbReference>
<dbReference type="Proteomes" id="UP000268285">
    <property type="component" value="Unassembled WGS sequence"/>
</dbReference>
<proteinExistence type="predicted"/>
<dbReference type="EMBL" id="UPHU01000001">
    <property type="protein sequence ID" value="VBA49344.1"/>
    <property type="molecule type" value="Genomic_DNA"/>
</dbReference>
<dbReference type="Gene3D" id="3.40.50.300">
    <property type="entry name" value="P-loop containing nucleotide triphosphate hydrolases"/>
    <property type="match status" value="1"/>
</dbReference>
<organism evidence="1 2">
    <name type="scientific">Mycobacterium pseudokansasii</name>
    <dbReference type="NCBI Taxonomy" id="2341080"/>
    <lineage>
        <taxon>Bacteria</taxon>
        <taxon>Bacillati</taxon>
        <taxon>Actinomycetota</taxon>
        <taxon>Actinomycetes</taxon>
        <taxon>Mycobacteriales</taxon>
        <taxon>Mycobacteriaceae</taxon>
        <taxon>Mycobacterium</taxon>
    </lineage>
</organism>
<name>A0A498QRE3_9MYCO</name>
<accession>A0A498QRE3</accession>
<reference evidence="1 2" key="1">
    <citation type="submission" date="2018-09" db="EMBL/GenBank/DDBJ databases">
        <authorList>
            <person name="Tagini F."/>
        </authorList>
    </citation>
    <scope>NUCLEOTIDE SEQUENCE [LARGE SCALE GENOMIC DNA]</scope>
    <source>
        <strain evidence="1 2">MK142</strain>
    </source>
</reference>
<dbReference type="GO" id="GO:0005524">
    <property type="term" value="F:ATP binding"/>
    <property type="evidence" value="ECO:0007669"/>
    <property type="project" value="UniProtKB-KW"/>
</dbReference>
<evidence type="ECO:0000313" key="2">
    <source>
        <dbReference type="Proteomes" id="UP000268285"/>
    </source>
</evidence>
<dbReference type="AlphaFoldDB" id="A0A498QRE3"/>
<sequence length="46" mass="5042">MLVDGIDVRDYGTEELWSAIGLVPQRGYLFSGTVADNLRFGRPGAK</sequence>
<evidence type="ECO:0000313" key="1">
    <source>
        <dbReference type="EMBL" id="VBA49344.1"/>
    </source>
</evidence>